<name>A0A285CTH1_9BACI</name>
<evidence type="ECO:0000313" key="6">
    <source>
        <dbReference type="EMBL" id="SNX70870.1"/>
    </source>
</evidence>
<dbReference type="InterPro" id="IPR053180">
    <property type="entry name" value="Ca-binding_acidic-repeat"/>
</dbReference>
<dbReference type="PANTHER" id="PTHR37467">
    <property type="entry name" value="EXPORTED CALCIUM-BINDING GLYCOPROTEIN-RELATED"/>
    <property type="match status" value="1"/>
</dbReference>
<dbReference type="SUPFAM" id="SSF103647">
    <property type="entry name" value="TSP type-3 repeat"/>
    <property type="match status" value="1"/>
</dbReference>
<feature type="compositionally biased region" description="Basic and acidic residues" evidence="5">
    <location>
        <begin position="327"/>
        <end position="339"/>
    </location>
</feature>
<comment type="subcellular location">
    <subcellularLocation>
        <location evidence="1">Secreted</location>
    </subcellularLocation>
</comment>
<dbReference type="AlphaFoldDB" id="A0A285CTH1"/>
<dbReference type="EMBL" id="OAOP01000004">
    <property type="protein sequence ID" value="SNX70870.1"/>
    <property type="molecule type" value="Genomic_DNA"/>
</dbReference>
<evidence type="ECO:0000256" key="2">
    <source>
        <dbReference type="ARBA" id="ARBA00022525"/>
    </source>
</evidence>
<evidence type="ECO:0000256" key="1">
    <source>
        <dbReference type="ARBA" id="ARBA00004613"/>
    </source>
</evidence>
<protein>
    <submittedName>
        <fullName evidence="6">Uncharacterized protein</fullName>
    </submittedName>
</protein>
<organism evidence="6 7">
    <name type="scientific">Bacillus oleivorans</name>
    <dbReference type="NCBI Taxonomy" id="1448271"/>
    <lineage>
        <taxon>Bacteria</taxon>
        <taxon>Bacillati</taxon>
        <taxon>Bacillota</taxon>
        <taxon>Bacilli</taxon>
        <taxon>Bacillales</taxon>
        <taxon>Bacillaceae</taxon>
        <taxon>Bacillus</taxon>
    </lineage>
</organism>
<evidence type="ECO:0000256" key="5">
    <source>
        <dbReference type="SAM" id="MobiDB-lite"/>
    </source>
</evidence>
<sequence>MKGKVSMYWLLVLVLVISAMLPGISAAKESQKKMSIISELANATEPSEQNVKKLMAEAMEQIQSFPEVDPPKNNKRVEYALFELQAAVDGNFETNNAIKTATFFDHSKNALGILEANPHITSEEKTQVINTVISANRMVTKELLALLDENIDLFSNKDKKLLEQAHKDYEKGLDFEHKNNREQSVHFYKKSWISAQELKEKAKQLLDSDGDGAANMVEEKLGTNKDAEDTDQDGLLDGFEIIKQYTSPLDKDTNKNGTSDGQEDTDQDGLTNLQEQEAGTDPVLADSDSDGLEDQIELEEFGTSPLLKDTDHDGLNDFGEYQVGTDPHNKDSDHDRLYDGLESYPQTFTESQSGAILELTAEGDLSPYVKMRNVSDYAMFQEVPGAMSGFVDIAVEKEFEQAIVKIPFNEEDIPNGDFENIKMYIYDKENHIFTQLEDQEADIENGYILAETDQFSVFTLIYTPESPTSQKIDLVKSDDSYHITNEDEEADFDGDGLTDLEELSHGTFIYFPDTDSDGLNDGIEADIGSNPYDGNADGDSYNDLEEYNQGTDPDLYDKVWTDYVQEVLLGASVNEFGETFVDWGWMDEETFNSIPYLIGQLVSGYLVYGDIVDLVANLTQVDIADGLLAAAGIIPVVGDAGKTVAKIIEFAKRTKDNIPKAFRMAIDEFGDNPSILPRLLDELSDGAASTLRKMGASDKMIAQLGKHGNDLKKISNLKGVKLGDITLDAAQRNIINRQIRQRWGTYLDGSKRAEAFAMEAAIWYYEQLGYKLLYSQRDIGQTIFTSQGPDIVMKSPSGEPLIIEAKGSYSEKGKLNDGKEKGSRLASNVGGTLRYYLDREWLSVNSQNRYLDAFDRAIANNTIRPEEKEAYDMLKDIIDNGAPYNSSVVYGGIRQAKSVIEAGRKIDEYLENLLQDTKSIDFIIIRNI</sequence>
<keyword evidence="4" id="KW-0106">Calcium</keyword>
<dbReference type="Gene3D" id="4.10.1080.10">
    <property type="entry name" value="TSP type-3 repeat"/>
    <property type="match status" value="1"/>
</dbReference>
<evidence type="ECO:0000256" key="4">
    <source>
        <dbReference type="ARBA" id="ARBA00022837"/>
    </source>
</evidence>
<keyword evidence="3" id="KW-0732">Signal</keyword>
<reference evidence="6 7" key="1">
    <citation type="submission" date="2017-08" db="EMBL/GenBank/DDBJ databases">
        <authorList>
            <person name="de Groot N.N."/>
        </authorList>
    </citation>
    <scope>NUCLEOTIDE SEQUENCE [LARGE SCALE GENOMIC DNA]</scope>
    <source>
        <strain evidence="6 7">JC228</strain>
    </source>
</reference>
<evidence type="ECO:0000256" key="3">
    <source>
        <dbReference type="ARBA" id="ARBA00022729"/>
    </source>
</evidence>
<dbReference type="Pfam" id="PF18884">
    <property type="entry name" value="TSP3_bac"/>
    <property type="match status" value="5"/>
</dbReference>
<keyword evidence="7" id="KW-1185">Reference proteome</keyword>
<evidence type="ECO:0000313" key="7">
    <source>
        <dbReference type="Proteomes" id="UP000219546"/>
    </source>
</evidence>
<gene>
    <name evidence="6" type="ORF">SAMN05877753_104408</name>
</gene>
<feature type="region of interest" description="Disordered" evidence="5">
    <location>
        <begin position="300"/>
        <end position="339"/>
    </location>
</feature>
<dbReference type="OrthoDB" id="6372180at2"/>
<proteinExistence type="predicted"/>
<dbReference type="RefSeq" id="WP_097158781.1">
    <property type="nucleotide sequence ID" value="NZ_JBEPMQ010000006.1"/>
</dbReference>
<keyword evidence="2" id="KW-0964">Secreted</keyword>
<dbReference type="InterPro" id="IPR028974">
    <property type="entry name" value="TSP_type-3_rpt"/>
</dbReference>
<dbReference type="InterPro" id="IPR059100">
    <property type="entry name" value="TSP3_bac"/>
</dbReference>
<dbReference type="CDD" id="cd20742">
    <property type="entry name" value="FIX_vWA-like"/>
    <property type="match status" value="1"/>
</dbReference>
<accession>A0A285CTH1</accession>
<feature type="region of interest" description="Disordered" evidence="5">
    <location>
        <begin position="247"/>
        <end position="268"/>
    </location>
</feature>
<dbReference type="PANTHER" id="PTHR37467:SF1">
    <property type="entry name" value="EXPORTED CALCIUM-BINDING GLYCOPROTEIN"/>
    <property type="match status" value="1"/>
</dbReference>
<dbReference type="GO" id="GO:0005509">
    <property type="term" value="F:calcium ion binding"/>
    <property type="evidence" value="ECO:0007669"/>
    <property type="project" value="InterPro"/>
</dbReference>
<dbReference type="Proteomes" id="UP000219546">
    <property type="component" value="Unassembled WGS sequence"/>
</dbReference>